<dbReference type="GO" id="GO:0016853">
    <property type="term" value="F:isomerase activity"/>
    <property type="evidence" value="ECO:0007669"/>
    <property type="project" value="UniProtKB-ARBA"/>
</dbReference>
<proteinExistence type="predicted"/>
<accession>A0A0F8ZYF1</accession>
<name>A0A0F8ZYF1_9ZZZZ</name>
<dbReference type="GO" id="GO:0018773">
    <property type="term" value="F:acetylpyruvate hydrolase activity"/>
    <property type="evidence" value="ECO:0007669"/>
    <property type="project" value="TreeGrafter"/>
</dbReference>
<organism evidence="3">
    <name type="scientific">marine sediment metagenome</name>
    <dbReference type="NCBI Taxonomy" id="412755"/>
    <lineage>
        <taxon>unclassified sequences</taxon>
        <taxon>metagenomes</taxon>
        <taxon>ecological metagenomes</taxon>
    </lineage>
</organism>
<sequence length="229" mass="25925">MIEIGDIAINPTKIICLGTNYMDHIEETGLEIPKEPLIFPKTLNCLITNNQPVIYPKYLFNNRRYNRVDFEVELAFVVKDKCKNVSTADVYDHILGYTVFNDITARKMQTKDILSQKPWFRSKSFDTFGPIGPLIKTVNEIKDPHTLDIELKVNGEIKQKSNTKHLMFKIPEIFEFITQLFTMEPGDIIVTGTPSGIGPVHPGDLIEATIEKIGTLTNSVILEGEKNSL</sequence>
<dbReference type="GO" id="GO:0046872">
    <property type="term" value="F:metal ion binding"/>
    <property type="evidence" value="ECO:0007669"/>
    <property type="project" value="UniProtKB-KW"/>
</dbReference>
<dbReference type="FunFam" id="3.90.850.10:FF:000002">
    <property type="entry name" value="2-hydroxyhepta-2,4-diene-1,7-dioate isomerase"/>
    <property type="match status" value="1"/>
</dbReference>
<evidence type="ECO:0000256" key="1">
    <source>
        <dbReference type="ARBA" id="ARBA00022723"/>
    </source>
</evidence>
<dbReference type="PANTHER" id="PTHR11820:SF7">
    <property type="entry name" value="ACYLPYRUVASE FAHD1, MITOCHONDRIAL"/>
    <property type="match status" value="1"/>
</dbReference>
<dbReference type="Gene3D" id="3.90.850.10">
    <property type="entry name" value="Fumarylacetoacetase-like, C-terminal domain"/>
    <property type="match status" value="1"/>
</dbReference>
<gene>
    <name evidence="3" type="ORF">LCGC14_2638500</name>
</gene>
<dbReference type="AlphaFoldDB" id="A0A0F8ZYF1"/>
<protein>
    <recommendedName>
        <fullName evidence="2">Fumarylacetoacetase-like C-terminal domain-containing protein</fullName>
    </recommendedName>
</protein>
<dbReference type="EMBL" id="LAZR01045441">
    <property type="protein sequence ID" value="KKK98863.1"/>
    <property type="molecule type" value="Genomic_DNA"/>
</dbReference>
<dbReference type="InterPro" id="IPR036663">
    <property type="entry name" value="Fumarylacetoacetase_C_sf"/>
</dbReference>
<reference evidence="3" key="1">
    <citation type="journal article" date="2015" name="Nature">
        <title>Complex archaea that bridge the gap between prokaryotes and eukaryotes.</title>
        <authorList>
            <person name="Spang A."/>
            <person name="Saw J.H."/>
            <person name="Jorgensen S.L."/>
            <person name="Zaremba-Niedzwiedzka K."/>
            <person name="Martijn J."/>
            <person name="Lind A.E."/>
            <person name="van Eijk R."/>
            <person name="Schleper C."/>
            <person name="Guy L."/>
            <person name="Ettema T.J."/>
        </authorList>
    </citation>
    <scope>NUCLEOTIDE SEQUENCE</scope>
</reference>
<comment type="caution">
    <text evidence="3">The sequence shown here is derived from an EMBL/GenBank/DDBJ whole genome shotgun (WGS) entry which is preliminary data.</text>
</comment>
<keyword evidence="1" id="KW-0479">Metal-binding</keyword>
<evidence type="ECO:0000313" key="3">
    <source>
        <dbReference type="EMBL" id="KKK98863.1"/>
    </source>
</evidence>
<feature type="domain" description="Fumarylacetoacetase-like C-terminal" evidence="2">
    <location>
        <begin position="13"/>
        <end position="220"/>
    </location>
</feature>
<dbReference type="PANTHER" id="PTHR11820">
    <property type="entry name" value="ACYLPYRUVASE"/>
    <property type="match status" value="1"/>
</dbReference>
<dbReference type="Pfam" id="PF01557">
    <property type="entry name" value="FAA_hydrolase"/>
    <property type="match status" value="1"/>
</dbReference>
<dbReference type="SUPFAM" id="SSF56529">
    <property type="entry name" value="FAH"/>
    <property type="match status" value="1"/>
</dbReference>
<dbReference type="InterPro" id="IPR011234">
    <property type="entry name" value="Fumarylacetoacetase-like_C"/>
</dbReference>
<evidence type="ECO:0000259" key="2">
    <source>
        <dbReference type="Pfam" id="PF01557"/>
    </source>
</evidence>
<dbReference type="GO" id="GO:0019752">
    <property type="term" value="P:carboxylic acid metabolic process"/>
    <property type="evidence" value="ECO:0007669"/>
    <property type="project" value="UniProtKB-ARBA"/>
</dbReference>